<dbReference type="PROSITE" id="PS00107">
    <property type="entry name" value="PROTEIN_KINASE_ATP"/>
    <property type="match status" value="1"/>
</dbReference>
<dbReference type="InterPro" id="IPR000719">
    <property type="entry name" value="Prot_kinase_dom"/>
</dbReference>
<comment type="catalytic activity">
    <reaction evidence="6">
        <text>L-threonyl-[protein] + ATP = O-phospho-L-threonyl-[protein] + ADP + H(+)</text>
        <dbReference type="Rhea" id="RHEA:46608"/>
        <dbReference type="Rhea" id="RHEA-COMP:11060"/>
        <dbReference type="Rhea" id="RHEA-COMP:11605"/>
        <dbReference type="ChEBI" id="CHEBI:15378"/>
        <dbReference type="ChEBI" id="CHEBI:30013"/>
        <dbReference type="ChEBI" id="CHEBI:30616"/>
        <dbReference type="ChEBI" id="CHEBI:61977"/>
        <dbReference type="ChEBI" id="CHEBI:456216"/>
        <dbReference type="EC" id="2.7.11.1"/>
    </reaction>
</comment>
<evidence type="ECO:0000256" key="7">
    <source>
        <dbReference type="ARBA" id="ARBA00048679"/>
    </source>
</evidence>
<dbReference type="GO" id="GO:0006952">
    <property type="term" value="P:defense response"/>
    <property type="evidence" value="ECO:0007669"/>
    <property type="project" value="UniProtKB-KW"/>
</dbReference>
<feature type="region of interest" description="Disordered" evidence="9">
    <location>
        <begin position="34"/>
        <end position="69"/>
    </location>
</feature>
<dbReference type="InterPro" id="IPR017441">
    <property type="entry name" value="Protein_kinase_ATP_BS"/>
</dbReference>
<dbReference type="PROSITE" id="PS50011">
    <property type="entry name" value="PROTEIN_KINASE_DOM"/>
    <property type="match status" value="1"/>
</dbReference>
<feature type="region of interest" description="Disordered" evidence="9">
    <location>
        <begin position="145"/>
        <end position="173"/>
    </location>
</feature>
<evidence type="ECO:0000256" key="6">
    <source>
        <dbReference type="ARBA" id="ARBA00047899"/>
    </source>
</evidence>
<evidence type="ECO:0000259" key="10">
    <source>
        <dbReference type="PROSITE" id="PS50011"/>
    </source>
</evidence>
<evidence type="ECO:0000256" key="9">
    <source>
        <dbReference type="SAM" id="MobiDB-lite"/>
    </source>
</evidence>
<dbReference type="Proteomes" id="UP001234989">
    <property type="component" value="Chromosome 9"/>
</dbReference>
<evidence type="ECO:0000256" key="8">
    <source>
        <dbReference type="PROSITE-ProRule" id="PRU10141"/>
    </source>
</evidence>
<keyword evidence="8" id="KW-0547">Nucleotide-binding</keyword>
<keyword evidence="4" id="KW-0611">Plant defense</keyword>
<comment type="subcellular location">
    <subcellularLocation>
        <location evidence="1">Cell membrane</location>
    </subcellularLocation>
</comment>
<accession>A0AAF0UF68</accession>
<keyword evidence="2" id="KW-1003">Cell membrane</keyword>
<feature type="domain" description="Protein kinase" evidence="10">
    <location>
        <begin position="193"/>
        <end position="500"/>
    </location>
</feature>
<proteinExistence type="predicted"/>
<dbReference type="GO" id="GO:0004674">
    <property type="term" value="F:protein serine/threonine kinase activity"/>
    <property type="evidence" value="ECO:0007669"/>
    <property type="project" value="UniProtKB-EC"/>
</dbReference>
<evidence type="ECO:0000256" key="2">
    <source>
        <dbReference type="ARBA" id="ARBA00022475"/>
    </source>
</evidence>
<dbReference type="FunFam" id="1.10.510.10:FF:000715">
    <property type="entry name" value="Serine/threonine-protein kinase PCRK2"/>
    <property type="match status" value="1"/>
</dbReference>
<keyword evidence="8" id="KW-0067">ATP-binding</keyword>
<keyword evidence="12" id="KW-1185">Reference proteome</keyword>
<gene>
    <name evidence="11" type="ORF">MTR67_038085</name>
</gene>
<evidence type="ECO:0000256" key="4">
    <source>
        <dbReference type="ARBA" id="ARBA00022821"/>
    </source>
</evidence>
<dbReference type="GO" id="GO:0005886">
    <property type="term" value="C:plasma membrane"/>
    <property type="evidence" value="ECO:0007669"/>
    <property type="project" value="UniProtKB-SubCell"/>
</dbReference>
<feature type="binding site" evidence="8">
    <location>
        <position position="227"/>
    </location>
    <ligand>
        <name>ATP</name>
        <dbReference type="ChEBI" id="CHEBI:30616"/>
    </ligand>
</feature>
<evidence type="ECO:0000313" key="12">
    <source>
        <dbReference type="Proteomes" id="UP001234989"/>
    </source>
</evidence>
<dbReference type="GO" id="GO:0005524">
    <property type="term" value="F:ATP binding"/>
    <property type="evidence" value="ECO:0007669"/>
    <property type="project" value="UniProtKB-UniRule"/>
</dbReference>
<dbReference type="EMBL" id="CP133620">
    <property type="protein sequence ID" value="WMV44700.1"/>
    <property type="molecule type" value="Genomic_DNA"/>
</dbReference>
<protein>
    <recommendedName>
        <fullName evidence="10">Protein kinase domain-containing protein</fullName>
    </recommendedName>
</protein>
<dbReference type="Gene3D" id="1.10.510.10">
    <property type="entry name" value="Transferase(Phosphotransferase) domain 1"/>
    <property type="match status" value="1"/>
</dbReference>
<name>A0AAF0UF68_SOLVR</name>
<comment type="catalytic activity">
    <reaction evidence="7">
        <text>L-seryl-[protein] + ATP = O-phospho-L-seryl-[protein] + ADP + H(+)</text>
        <dbReference type="Rhea" id="RHEA:17989"/>
        <dbReference type="Rhea" id="RHEA-COMP:9863"/>
        <dbReference type="Rhea" id="RHEA-COMP:11604"/>
        <dbReference type="ChEBI" id="CHEBI:15378"/>
        <dbReference type="ChEBI" id="CHEBI:29999"/>
        <dbReference type="ChEBI" id="CHEBI:30616"/>
        <dbReference type="ChEBI" id="CHEBI:83421"/>
        <dbReference type="ChEBI" id="CHEBI:456216"/>
        <dbReference type="EC" id="2.7.11.1"/>
    </reaction>
</comment>
<reference evidence="11" key="1">
    <citation type="submission" date="2023-08" db="EMBL/GenBank/DDBJ databases">
        <title>A de novo genome assembly of Solanum verrucosum Schlechtendal, a Mexican diploid species geographically isolated from the other diploid A-genome species in potato relatives.</title>
        <authorList>
            <person name="Hosaka K."/>
        </authorList>
    </citation>
    <scope>NUCLEOTIDE SEQUENCE</scope>
    <source>
        <tissue evidence="11">Young leaves</tissue>
    </source>
</reference>
<keyword evidence="5" id="KW-0472">Membrane</keyword>
<keyword evidence="3" id="KW-0597">Phosphoprotein</keyword>
<organism evidence="11 12">
    <name type="scientific">Solanum verrucosum</name>
    <dbReference type="NCBI Taxonomy" id="315347"/>
    <lineage>
        <taxon>Eukaryota</taxon>
        <taxon>Viridiplantae</taxon>
        <taxon>Streptophyta</taxon>
        <taxon>Embryophyta</taxon>
        <taxon>Tracheophyta</taxon>
        <taxon>Spermatophyta</taxon>
        <taxon>Magnoliopsida</taxon>
        <taxon>eudicotyledons</taxon>
        <taxon>Gunneridae</taxon>
        <taxon>Pentapetalae</taxon>
        <taxon>asterids</taxon>
        <taxon>lamiids</taxon>
        <taxon>Solanales</taxon>
        <taxon>Solanaceae</taxon>
        <taxon>Solanoideae</taxon>
        <taxon>Solaneae</taxon>
        <taxon>Solanum</taxon>
    </lineage>
</organism>
<sequence length="544" mass="61470">MREMCRFWEELHCFWKRNGIERLMAKLEGHWRHYKPAASPGPRGTNRGGPALKQRDPVGTASRVRKATPGNHGTVKFGLFKNWKRLNLALCRCLDLNLQGGCFSILKDMKCFQFYNSEKKEEPKTAKSNPVLSSSFGLFDSEFRHSHRESSSQNVSDTSTESRGRSQIPCLSDRPSDLRAFTFSELKAATKNFNRTTKIGEGGFGCVYKATVKTGEDSAKKIDVAVKQLGRRGLQLMNKELGKLLSLQLLTFYDVLTLGHKEWVTEVNVLGVAEHKNLVKLVGYCAEDDERGIQRLLVYEYMPNRSVENHLSARSETPLSWAMRLKIAQDAARGLAYLHEEMDVQIIFRDFKSSNILLDEQWNAKLSDFGLARLGPPEGLTHVSTAVVGTMGYAAPEYIQTGRLTSKSDVWSYGVFLYELITGRRPLDRNRPRSEQKLLEWVKPYISDSKKFQQILDPRLDGKISRSAQKLSIVANRCLVRHAKTRPKMSEVLEMVNKVVETSTGIGNPGPPVRIAEPTSPESARKGKRKITDIKLGDGSRIFW</sequence>
<dbReference type="PANTHER" id="PTHR45621">
    <property type="entry name" value="OS01G0588500 PROTEIN-RELATED"/>
    <property type="match status" value="1"/>
</dbReference>
<dbReference type="Pfam" id="PF00069">
    <property type="entry name" value="Pkinase"/>
    <property type="match status" value="1"/>
</dbReference>
<dbReference type="AlphaFoldDB" id="A0AAF0UF68"/>
<evidence type="ECO:0000256" key="3">
    <source>
        <dbReference type="ARBA" id="ARBA00022553"/>
    </source>
</evidence>
<evidence type="ECO:0000313" key="11">
    <source>
        <dbReference type="EMBL" id="WMV44700.1"/>
    </source>
</evidence>
<dbReference type="InterPro" id="IPR011009">
    <property type="entry name" value="Kinase-like_dom_sf"/>
</dbReference>
<dbReference type="InterPro" id="IPR050823">
    <property type="entry name" value="Plant_Ser_Thr_Prot_Kinase"/>
</dbReference>
<dbReference type="Gene3D" id="3.30.200.20">
    <property type="entry name" value="Phosphorylase Kinase, domain 1"/>
    <property type="match status" value="1"/>
</dbReference>
<evidence type="ECO:0000256" key="5">
    <source>
        <dbReference type="ARBA" id="ARBA00023136"/>
    </source>
</evidence>
<dbReference type="SUPFAM" id="SSF56112">
    <property type="entry name" value="Protein kinase-like (PK-like)"/>
    <property type="match status" value="1"/>
</dbReference>
<feature type="region of interest" description="Disordered" evidence="9">
    <location>
        <begin position="503"/>
        <end position="529"/>
    </location>
</feature>
<dbReference type="CDD" id="cd14066">
    <property type="entry name" value="STKc_IRAK"/>
    <property type="match status" value="1"/>
</dbReference>
<evidence type="ECO:0000256" key="1">
    <source>
        <dbReference type="ARBA" id="ARBA00004236"/>
    </source>
</evidence>